<evidence type="ECO:0000313" key="2">
    <source>
        <dbReference type="Proteomes" id="UP000275777"/>
    </source>
</evidence>
<dbReference type="Proteomes" id="UP000275777">
    <property type="component" value="Chromosome"/>
</dbReference>
<dbReference type="AlphaFoldDB" id="A0A3S4LIF0"/>
<gene>
    <name evidence="1" type="ORF">NCTC9695_03443</name>
</gene>
<proteinExistence type="predicted"/>
<sequence>MPTPLLITESLIDEINAVVHSYEIPSEFTLRKWERDARALTKKGRDEAADGYQLLGMIATVKCAPDDIEMYFKKALDLKPDSSIIAENLYTALCNILLMRKSYELMMELHRERVLGIEGISDTEFAHMLTLSGHVQTARNLLCNANDDEILKKTKKGGLTVGWVDKVIENLKKASLSENHLSLWVDCAVEAVREKVILLNIPPWQVRVEFEMVPEAGPIIKLLVPTNVEIVVDLNFTVADALGELDIPTVHNLPIISVMTNVN</sequence>
<protein>
    <submittedName>
        <fullName evidence="1">Uncharacterized protein</fullName>
    </submittedName>
</protein>
<dbReference type="EMBL" id="LR134182">
    <property type="protein sequence ID" value="VEB42989.1"/>
    <property type="molecule type" value="Genomic_DNA"/>
</dbReference>
<reference evidence="1 2" key="1">
    <citation type="submission" date="2018-12" db="EMBL/GenBank/DDBJ databases">
        <authorList>
            <consortium name="Pathogen Informatics"/>
        </authorList>
    </citation>
    <scope>NUCLEOTIDE SEQUENCE [LARGE SCALE GENOMIC DNA]</scope>
    <source>
        <strain evidence="1 2">NCTC9695</strain>
    </source>
</reference>
<organism evidence="1 2">
    <name type="scientific">Chromobacterium violaceum</name>
    <dbReference type="NCBI Taxonomy" id="536"/>
    <lineage>
        <taxon>Bacteria</taxon>
        <taxon>Pseudomonadati</taxon>
        <taxon>Pseudomonadota</taxon>
        <taxon>Betaproteobacteria</taxon>
        <taxon>Neisseriales</taxon>
        <taxon>Chromobacteriaceae</taxon>
        <taxon>Chromobacterium</taxon>
    </lineage>
</organism>
<name>A0A3S4LIF0_CHRVL</name>
<evidence type="ECO:0000313" key="1">
    <source>
        <dbReference type="EMBL" id="VEB42989.1"/>
    </source>
</evidence>
<accession>A0A3S4LIF0</accession>